<proteinExistence type="predicted"/>
<protein>
    <recommendedName>
        <fullName evidence="1">L-tryptophan decarboxylase PsiD-like domain-containing protein</fullName>
    </recommendedName>
</protein>
<evidence type="ECO:0000313" key="2">
    <source>
        <dbReference type="EMBL" id="KAF5855371.1"/>
    </source>
</evidence>
<name>A0A8H5ZS44_PETAA</name>
<reference evidence="2 3" key="1">
    <citation type="submission" date="2019-04" db="EMBL/GenBank/DDBJ databases">
        <title>Aspergillus burnettii sp. nov., novel species from soil in southeast Queensland.</title>
        <authorList>
            <person name="Gilchrist C.L.M."/>
            <person name="Pitt J.I."/>
            <person name="Lange L."/>
            <person name="Lacey H.J."/>
            <person name="Vuong D."/>
            <person name="Midgley D.J."/>
            <person name="Greenfield P."/>
            <person name="Bradbury M."/>
            <person name="Lacey E."/>
            <person name="Busk P.K."/>
            <person name="Pilgaard B."/>
            <person name="Chooi Y.H."/>
            <person name="Piggott A.M."/>
        </authorList>
    </citation>
    <scope>NUCLEOTIDE SEQUENCE [LARGE SCALE GENOMIC DNA]</scope>
    <source>
        <strain evidence="2 3">FRR 5400</strain>
    </source>
</reference>
<evidence type="ECO:0000259" key="1">
    <source>
        <dbReference type="Pfam" id="PF12588"/>
    </source>
</evidence>
<dbReference type="AlphaFoldDB" id="A0A8H5ZS44"/>
<comment type="caution">
    <text evidence="2">The sequence shown here is derived from an EMBL/GenBank/DDBJ whole genome shotgun (WGS) entry which is preliminary data.</text>
</comment>
<accession>A0A8H5ZS44</accession>
<dbReference type="Proteomes" id="UP000541154">
    <property type="component" value="Unassembled WGS sequence"/>
</dbReference>
<evidence type="ECO:0000313" key="3">
    <source>
        <dbReference type="Proteomes" id="UP000541154"/>
    </source>
</evidence>
<dbReference type="Pfam" id="PF12588">
    <property type="entry name" value="PSDC"/>
    <property type="match status" value="1"/>
</dbReference>
<keyword evidence="3" id="KW-1185">Reference proteome</keyword>
<dbReference type="InterPro" id="IPR022237">
    <property type="entry name" value="PsiD-like"/>
</dbReference>
<organism evidence="2 3">
    <name type="scientific">Petromyces alliaceus</name>
    <name type="common">Aspergillus alliaceus</name>
    <dbReference type="NCBI Taxonomy" id="209559"/>
    <lineage>
        <taxon>Eukaryota</taxon>
        <taxon>Fungi</taxon>
        <taxon>Dikarya</taxon>
        <taxon>Ascomycota</taxon>
        <taxon>Pezizomycotina</taxon>
        <taxon>Eurotiomycetes</taxon>
        <taxon>Eurotiomycetidae</taxon>
        <taxon>Eurotiales</taxon>
        <taxon>Aspergillaceae</taxon>
        <taxon>Aspergillus</taxon>
        <taxon>Aspergillus subgen. Circumdati</taxon>
    </lineage>
</organism>
<gene>
    <name evidence="2" type="ORF">ETB97_009346</name>
</gene>
<feature type="domain" description="L-tryptophan decarboxylase PsiD-like" evidence="1">
    <location>
        <begin position="38"/>
        <end position="90"/>
    </location>
</feature>
<sequence length="91" mass="10454">MISAGHPQLRTQVSPANNTWLSKLVKEAVQDPPDLHLVLQECQHLIEANQRIYMLFQSMLHQAHNRTPGYEIEDYPIMPRVPTHIITHAPP</sequence>
<dbReference type="EMBL" id="SPNV01000445">
    <property type="protein sequence ID" value="KAF5855371.1"/>
    <property type="molecule type" value="Genomic_DNA"/>
</dbReference>